<keyword evidence="3" id="KW-1015">Disulfide bond</keyword>
<keyword evidence="4" id="KW-0732">Signal</keyword>
<evidence type="ECO:0000256" key="1">
    <source>
        <dbReference type="ARBA" id="ARBA00005964"/>
    </source>
</evidence>
<proteinExistence type="inferred from homology"/>
<dbReference type="PRINTS" id="PR00878">
    <property type="entry name" value="CHOLNESTRASE"/>
</dbReference>
<evidence type="ECO:0000256" key="2">
    <source>
        <dbReference type="ARBA" id="ARBA00022801"/>
    </source>
</evidence>
<dbReference type="Proteomes" id="UP001595075">
    <property type="component" value="Unassembled WGS sequence"/>
</dbReference>
<organism evidence="6 7">
    <name type="scientific">Oculimacula yallundae</name>
    <dbReference type="NCBI Taxonomy" id="86028"/>
    <lineage>
        <taxon>Eukaryota</taxon>
        <taxon>Fungi</taxon>
        <taxon>Dikarya</taxon>
        <taxon>Ascomycota</taxon>
        <taxon>Pezizomycotina</taxon>
        <taxon>Leotiomycetes</taxon>
        <taxon>Helotiales</taxon>
        <taxon>Ploettnerulaceae</taxon>
        <taxon>Oculimacula</taxon>
    </lineage>
</organism>
<feature type="domain" description="Carboxylesterase type B" evidence="5">
    <location>
        <begin position="36"/>
        <end position="339"/>
    </location>
</feature>
<dbReference type="EC" id="3.1.1.-" evidence="4"/>
<comment type="caution">
    <text evidence="6">The sequence shown here is derived from an EMBL/GenBank/DDBJ whole genome shotgun (WGS) entry which is preliminary data.</text>
</comment>
<feature type="chain" id="PRO_5044995099" description="Carboxylic ester hydrolase" evidence="4">
    <location>
        <begin position="25"/>
        <end position="528"/>
    </location>
</feature>
<dbReference type="InterPro" id="IPR002018">
    <property type="entry name" value="CarbesteraseB"/>
</dbReference>
<dbReference type="PANTHER" id="PTHR43918:SF4">
    <property type="entry name" value="CARBOXYLIC ESTER HYDROLASE"/>
    <property type="match status" value="1"/>
</dbReference>
<dbReference type="PANTHER" id="PTHR43918">
    <property type="entry name" value="ACETYLCHOLINESTERASE"/>
    <property type="match status" value="1"/>
</dbReference>
<dbReference type="SUPFAM" id="SSF53474">
    <property type="entry name" value="alpha/beta-Hydrolases"/>
    <property type="match status" value="1"/>
</dbReference>
<dbReference type="InterPro" id="IPR050654">
    <property type="entry name" value="AChE-related_enzymes"/>
</dbReference>
<dbReference type="InterPro" id="IPR029058">
    <property type="entry name" value="AB_hydrolase_fold"/>
</dbReference>
<sequence length="528" mass="56361">MASSSTVIIAYACILTVLIWTTLASPSNTSSWSVGQTVRTSSGIVHGHAAKNAPTVSEYLGIPYGDSCPSNGGFTFAAVLANSSSLNLAPSALQVLDSSIGQTGEILNEDCLTLNVWTKPQSGEKKKAVLLWIHGGGFTTGSSNNRLWNGQHFADSQDIVVVSINYRLNIFGFPGSPSTTNNLGLLDQRLAIEWTRDNIISFGGDPKRITLAGESAGAGSIDLYSYAWTHDPIANGFILQSGTAAPSTANASLANWLVAASLLGCNASSAATSILTCMRAKDQSSILKAIAALPDFGPAVDNVLVYPDTIARGLAGKFIHKPLLIGANDNELGLFRVLFSARGASFSNSWYTLQNLFSFNCGAALRAKFSTVARVPTWRYRYFGDFANLALQNGVGELGSGAWHGSEIPMVFGTDMEVQNVTGRSAEQERIGRDMQKAWAAFVKDPEEGLKTFGWPKYDPSSKTLVRLAYQNRTGPNLGLPADYDFACPWIMTVGQALLYSASTQTAVDVLAGLTRPLARQVLGLFEV</sequence>
<feature type="signal peptide" evidence="4">
    <location>
        <begin position="1"/>
        <end position="24"/>
    </location>
</feature>
<name>A0ABR4CWH3_9HELO</name>
<evidence type="ECO:0000259" key="5">
    <source>
        <dbReference type="Pfam" id="PF00135"/>
    </source>
</evidence>
<evidence type="ECO:0000256" key="4">
    <source>
        <dbReference type="RuleBase" id="RU361235"/>
    </source>
</evidence>
<accession>A0ABR4CWH3</accession>
<keyword evidence="2 4" id="KW-0378">Hydrolase</keyword>
<keyword evidence="7" id="KW-1185">Reference proteome</keyword>
<evidence type="ECO:0000256" key="3">
    <source>
        <dbReference type="ARBA" id="ARBA00023157"/>
    </source>
</evidence>
<gene>
    <name evidence="6" type="ORF">VTL71DRAFT_8023</name>
</gene>
<evidence type="ECO:0000313" key="7">
    <source>
        <dbReference type="Proteomes" id="UP001595075"/>
    </source>
</evidence>
<dbReference type="EMBL" id="JAZHXI010000002">
    <property type="protein sequence ID" value="KAL2074245.1"/>
    <property type="molecule type" value="Genomic_DNA"/>
</dbReference>
<dbReference type="InterPro" id="IPR000997">
    <property type="entry name" value="Cholinesterase"/>
</dbReference>
<reference evidence="6 7" key="1">
    <citation type="journal article" date="2024" name="Commun. Biol.">
        <title>Comparative genomic analysis of thermophilic fungi reveals convergent evolutionary adaptations and gene losses.</title>
        <authorList>
            <person name="Steindorff A.S."/>
            <person name="Aguilar-Pontes M.V."/>
            <person name="Robinson A.J."/>
            <person name="Andreopoulos B."/>
            <person name="LaButti K."/>
            <person name="Kuo A."/>
            <person name="Mondo S."/>
            <person name="Riley R."/>
            <person name="Otillar R."/>
            <person name="Haridas S."/>
            <person name="Lipzen A."/>
            <person name="Grimwood J."/>
            <person name="Schmutz J."/>
            <person name="Clum A."/>
            <person name="Reid I.D."/>
            <person name="Moisan M.C."/>
            <person name="Butler G."/>
            <person name="Nguyen T.T.M."/>
            <person name="Dewar K."/>
            <person name="Conant G."/>
            <person name="Drula E."/>
            <person name="Henrissat B."/>
            <person name="Hansel C."/>
            <person name="Singer S."/>
            <person name="Hutchinson M.I."/>
            <person name="de Vries R.P."/>
            <person name="Natvig D.O."/>
            <person name="Powell A.J."/>
            <person name="Tsang A."/>
            <person name="Grigoriev I.V."/>
        </authorList>
    </citation>
    <scope>NUCLEOTIDE SEQUENCE [LARGE SCALE GENOMIC DNA]</scope>
    <source>
        <strain evidence="6 7">CBS 494.80</strain>
    </source>
</reference>
<comment type="similarity">
    <text evidence="1 4">Belongs to the type-B carboxylesterase/lipase family.</text>
</comment>
<protein>
    <recommendedName>
        <fullName evidence="4">Carboxylic ester hydrolase</fullName>
        <ecNumber evidence="4">3.1.1.-</ecNumber>
    </recommendedName>
</protein>
<evidence type="ECO:0000313" key="6">
    <source>
        <dbReference type="EMBL" id="KAL2074245.1"/>
    </source>
</evidence>
<dbReference type="PROSITE" id="PS00122">
    <property type="entry name" value="CARBOXYLESTERASE_B_1"/>
    <property type="match status" value="1"/>
</dbReference>
<dbReference type="Gene3D" id="3.40.50.1820">
    <property type="entry name" value="alpha/beta hydrolase"/>
    <property type="match status" value="1"/>
</dbReference>
<dbReference type="InterPro" id="IPR019826">
    <property type="entry name" value="Carboxylesterase_B_AS"/>
</dbReference>
<feature type="domain" description="Carboxylesterase type B" evidence="5">
    <location>
        <begin position="357"/>
        <end position="473"/>
    </location>
</feature>
<dbReference type="Pfam" id="PF00135">
    <property type="entry name" value="COesterase"/>
    <property type="match status" value="2"/>
</dbReference>